<name>L8GT76_ACACF</name>
<dbReference type="RefSeq" id="XP_004338105.1">
    <property type="nucleotide sequence ID" value="XM_004338057.1"/>
</dbReference>
<gene>
    <name evidence="1" type="ORF">ACA1_224930</name>
</gene>
<reference evidence="1 2" key="1">
    <citation type="journal article" date="2013" name="Genome Biol.">
        <title>Genome of Acanthamoeba castellanii highlights extensive lateral gene transfer and early evolution of tyrosine kinase signaling.</title>
        <authorList>
            <person name="Clarke M."/>
            <person name="Lohan A.J."/>
            <person name="Liu B."/>
            <person name="Lagkouvardos I."/>
            <person name="Roy S."/>
            <person name="Zafar N."/>
            <person name="Bertelli C."/>
            <person name="Schilde C."/>
            <person name="Kianianmomeni A."/>
            <person name="Burglin T.R."/>
            <person name="Frech C."/>
            <person name="Turcotte B."/>
            <person name="Kopec K.O."/>
            <person name="Synnott J.M."/>
            <person name="Choo C."/>
            <person name="Paponov I."/>
            <person name="Finkler A."/>
            <person name="Soon Heng Tan C."/>
            <person name="Hutchins A.P."/>
            <person name="Weinmeier T."/>
            <person name="Rattei T."/>
            <person name="Chu J.S."/>
            <person name="Gimenez G."/>
            <person name="Irimia M."/>
            <person name="Rigden D.J."/>
            <person name="Fitzpatrick D.A."/>
            <person name="Lorenzo-Morales J."/>
            <person name="Bateman A."/>
            <person name="Chiu C.H."/>
            <person name="Tang P."/>
            <person name="Hegemann P."/>
            <person name="Fromm H."/>
            <person name="Raoult D."/>
            <person name="Greub G."/>
            <person name="Miranda-Saavedra D."/>
            <person name="Chen N."/>
            <person name="Nash P."/>
            <person name="Ginger M.L."/>
            <person name="Horn M."/>
            <person name="Schaap P."/>
            <person name="Caler L."/>
            <person name="Loftus B."/>
        </authorList>
    </citation>
    <scope>NUCLEOTIDE SEQUENCE [LARGE SCALE GENOMIC DNA]</scope>
    <source>
        <strain evidence="1 2">Neff</strain>
    </source>
</reference>
<accession>L8GT76</accession>
<sequence length="269" mass="30682">MIYFEGVNADQVSDVLDDLKGIDVCYEVGQVMHDGFTKTMAVVLSATETDQVTQACQLIEQCYNSPGKFHPECTYNEKEVEKEVLSTLIDKGGAMINFNDYYFQLWCDFSLKLIIVNIKLVLPQVKPRELKELICKLCEVELVNIEFICCNNTYQGFVKGTVASKQDLLTILEHDNVELFIGCPKVHFHRKMSQEEFKKVVLPLREKSQANAANFRANKVVQDAARKIEQAKQARDIKQQEARAREVATAMQHRIQERMACAALHCQDP</sequence>
<organism evidence="1 2">
    <name type="scientific">Acanthamoeba castellanii (strain ATCC 30010 / Neff)</name>
    <dbReference type="NCBI Taxonomy" id="1257118"/>
    <lineage>
        <taxon>Eukaryota</taxon>
        <taxon>Amoebozoa</taxon>
        <taxon>Discosea</taxon>
        <taxon>Longamoebia</taxon>
        <taxon>Centramoebida</taxon>
        <taxon>Acanthamoebidae</taxon>
        <taxon>Acanthamoeba</taxon>
    </lineage>
</organism>
<dbReference type="AlphaFoldDB" id="L8GT76"/>
<dbReference type="VEuPathDB" id="AmoebaDB:ACA1_224930"/>
<keyword evidence="2" id="KW-1185">Reference proteome</keyword>
<protein>
    <submittedName>
        <fullName evidence="1">Uncharacterized protein</fullName>
    </submittedName>
</protein>
<dbReference type="GeneID" id="14916693"/>
<dbReference type="EMBL" id="KB008010">
    <property type="protein sequence ID" value="ELR16092.1"/>
    <property type="molecule type" value="Genomic_DNA"/>
</dbReference>
<proteinExistence type="predicted"/>
<dbReference type="Proteomes" id="UP000011083">
    <property type="component" value="Unassembled WGS sequence"/>
</dbReference>
<evidence type="ECO:0000313" key="1">
    <source>
        <dbReference type="EMBL" id="ELR16092.1"/>
    </source>
</evidence>
<evidence type="ECO:0000313" key="2">
    <source>
        <dbReference type="Proteomes" id="UP000011083"/>
    </source>
</evidence>
<dbReference type="KEGG" id="acan:ACA1_224930"/>